<comment type="catalytic activity">
    <reaction evidence="1">
        <text>Hydrolysis of alkylated DNA, releasing 3-methyladenine, 3-methylguanine, 7-methylguanine and 7-methyladenine.</text>
        <dbReference type="EC" id="3.2.2.21"/>
    </reaction>
</comment>
<dbReference type="SMART" id="SM00478">
    <property type="entry name" value="ENDO3c"/>
    <property type="match status" value="1"/>
</dbReference>
<evidence type="ECO:0000256" key="3">
    <source>
        <dbReference type="ARBA" id="ARBA00022763"/>
    </source>
</evidence>
<dbReference type="GO" id="GO:0008725">
    <property type="term" value="F:DNA-3-methyladenine glycosylase activity"/>
    <property type="evidence" value="ECO:0007669"/>
    <property type="project" value="TreeGrafter"/>
</dbReference>
<dbReference type="SUPFAM" id="SSF48150">
    <property type="entry name" value="DNA-glycosylase"/>
    <property type="match status" value="1"/>
</dbReference>
<dbReference type="GO" id="GO:0032993">
    <property type="term" value="C:protein-DNA complex"/>
    <property type="evidence" value="ECO:0007669"/>
    <property type="project" value="TreeGrafter"/>
</dbReference>
<dbReference type="EC" id="3.2.2.21" evidence="2"/>
<dbReference type="PATRIC" id="fig|401562.3.peg.1403"/>
<sequence>MIHTLADIEAALDALVRADPRLAPVVARAGPVPLRRTAGGLRGLVGTITAQQVSRASADAIFARLAGEVDLDDAAALLGASDEALRRGGLSRPKMRTLRAIAEAVTTGALDFDRLERLDADSAIAEMVAIHGIGRWTAECHLLFALGHPDVFPAGDLALQVAVGHALNLAERPKEKPLAQLAERWSPHRATAARLFWSYYAAITRRDAAPAAPSIARENAPDVNHDAG</sequence>
<dbReference type="InterPro" id="IPR051912">
    <property type="entry name" value="Alkylbase_DNA_Glycosylase/TA"/>
</dbReference>
<proteinExistence type="predicted"/>
<dbReference type="PANTHER" id="PTHR43003:SF5">
    <property type="entry name" value="DNA-3-METHYLADENINE GLYCOSYLASE"/>
    <property type="match status" value="1"/>
</dbReference>
<keyword evidence="6" id="KW-0378">Hydrolase</keyword>
<keyword evidence="4" id="KW-0234">DNA repair</keyword>
<dbReference type="Gene3D" id="1.10.340.30">
    <property type="entry name" value="Hypothetical protein, domain 2"/>
    <property type="match status" value="1"/>
</dbReference>
<reference evidence="6 7" key="1">
    <citation type="journal article" date="2016" name="Front. Microbiol.">
        <title>Genomic Resource of Rice Seed Associated Bacteria.</title>
        <authorList>
            <person name="Midha S."/>
            <person name="Bansal K."/>
            <person name="Sharma S."/>
            <person name="Kumar N."/>
            <person name="Patil P.P."/>
            <person name="Chaudhry V."/>
            <person name="Patil P.B."/>
        </authorList>
    </citation>
    <scope>NUCLEOTIDE SEQUENCE [LARGE SCALE GENOMIC DNA]</scope>
    <source>
        <strain evidence="6 7">NS226</strain>
    </source>
</reference>
<dbReference type="GO" id="GO:0006285">
    <property type="term" value="P:base-excision repair, AP site formation"/>
    <property type="evidence" value="ECO:0007669"/>
    <property type="project" value="TreeGrafter"/>
</dbReference>
<dbReference type="InterPro" id="IPR003265">
    <property type="entry name" value="HhH-GPD_domain"/>
</dbReference>
<evidence type="ECO:0000256" key="4">
    <source>
        <dbReference type="ARBA" id="ARBA00023204"/>
    </source>
</evidence>
<dbReference type="STRING" id="401562.NS365_22990"/>
<dbReference type="GO" id="GO:0043916">
    <property type="term" value="F:DNA-7-methylguanine glycosylase activity"/>
    <property type="evidence" value="ECO:0007669"/>
    <property type="project" value="TreeGrafter"/>
</dbReference>
<dbReference type="Pfam" id="PF00730">
    <property type="entry name" value="HhH-GPD"/>
    <property type="match status" value="1"/>
</dbReference>
<gene>
    <name evidence="6" type="ORF">NS226_09665</name>
</gene>
<dbReference type="InterPro" id="IPR011257">
    <property type="entry name" value="DNA_glycosylase"/>
</dbReference>
<comment type="caution">
    <text evidence="6">The sequence shown here is derived from an EMBL/GenBank/DDBJ whole genome shotgun (WGS) entry which is preliminary data.</text>
</comment>
<protein>
    <recommendedName>
        <fullName evidence="2">DNA-3-methyladenine glycosylase II</fullName>
        <ecNumber evidence="2">3.2.2.21</ecNumber>
    </recommendedName>
</protein>
<dbReference type="GO" id="GO:0005737">
    <property type="term" value="C:cytoplasm"/>
    <property type="evidence" value="ECO:0007669"/>
    <property type="project" value="TreeGrafter"/>
</dbReference>
<evidence type="ECO:0000313" key="6">
    <source>
        <dbReference type="EMBL" id="KTQ95683.1"/>
    </source>
</evidence>
<keyword evidence="3" id="KW-0227">DNA damage</keyword>
<keyword evidence="6" id="KW-0326">Glycosidase</keyword>
<evidence type="ECO:0000256" key="2">
    <source>
        <dbReference type="ARBA" id="ARBA00012000"/>
    </source>
</evidence>
<dbReference type="OrthoDB" id="9785929at2"/>
<accession>A0A175R8X6</accession>
<feature type="domain" description="HhH-GPD" evidence="5">
    <location>
        <begin position="49"/>
        <end position="206"/>
    </location>
</feature>
<dbReference type="PANTHER" id="PTHR43003">
    <property type="entry name" value="DNA-3-METHYLADENINE GLYCOSYLASE"/>
    <property type="match status" value="1"/>
</dbReference>
<dbReference type="Gene3D" id="1.10.1670.40">
    <property type="match status" value="1"/>
</dbReference>
<evidence type="ECO:0000256" key="1">
    <source>
        <dbReference type="ARBA" id="ARBA00000086"/>
    </source>
</evidence>
<dbReference type="CDD" id="cd00056">
    <property type="entry name" value="ENDO3c"/>
    <property type="match status" value="1"/>
</dbReference>
<dbReference type="GO" id="GO:0032131">
    <property type="term" value="F:alkylated DNA binding"/>
    <property type="evidence" value="ECO:0007669"/>
    <property type="project" value="TreeGrafter"/>
</dbReference>
<dbReference type="AlphaFoldDB" id="A0A175R8X6"/>
<organism evidence="6 7">
    <name type="scientific">Aureimonas ureilytica</name>
    <dbReference type="NCBI Taxonomy" id="401562"/>
    <lineage>
        <taxon>Bacteria</taxon>
        <taxon>Pseudomonadati</taxon>
        <taxon>Pseudomonadota</taxon>
        <taxon>Alphaproteobacteria</taxon>
        <taxon>Hyphomicrobiales</taxon>
        <taxon>Aurantimonadaceae</taxon>
        <taxon>Aureimonas</taxon>
    </lineage>
</organism>
<dbReference type="Proteomes" id="UP000078272">
    <property type="component" value="Unassembled WGS sequence"/>
</dbReference>
<dbReference type="GO" id="GO:0006307">
    <property type="term" value="P:DNA alkylation repair"/>
    <property type="evidence" value="ECO:0007669"/>
    <property type="project" value="TreeGrafter"/>
</dbReference>
<evidence type="ECO:0000313" key="7">
    <source>
        <dbReference type="Proteomes" id="UP000078272"/>
    </source>
</evidence>
<name>A0A175R8X6_9HYPH</name>
<evidence type="ECO:0000259" key="5">
    <source>
        <dbReference type="SMART" id="SM00478"/>
    </source>
</evidence>
<dbReference type="RefSeq" id="WP_058634825.1">
    <property type="nucleotide sequence ID" value="NZ_LDPZ01000020.1"/>
</dbReference>
<dbReference type="EMBL" id="LDPZ01000020">
    <property type="protein sequence ID" value="KTQ95683.1"/>
    <property type="molecule type" value="Genomic_DNA"/>
</dbReference>